<dbReference type="Proteomes" id="UP000001937">
    <property type="component" value="Chromosome"/>
</dbReference>
<accession>Q2J7G8</accession>
<keyword evidence="2" id="KW-0812">Transmembrane</keyword>
<feature type="compositionally biased region" description="Low complexity" evidence="1">
    <location>
        <begin position="286"/>
        <end position="296"/>
    </location>
</feature>
<evidence type="ECO:0000313" key="3">
    <source>
        <dbReference type="EMBL" id="ABD12774.1"/>
    </source>
</evidence>
<dbReference type="AlphaFoldDB" id="Q2J7G8"/>
<proteinExistence type="predicted"/>
<feature type="compositionally biased region" description="Pro residues" evidence="1">
    <location>
        <begin position="193"/>
        <end position="205"/>
    </location>
</feature>
<feature type="compositionally biased region" description="Low complexity" evidence="1">
    <location>
        <begin position="126"/>
        <end position="142"/>
    </location>
</feature>
<dbReference type="EMBL" id="CP000249">
    <property type="protein sequence ID" value="ABD12774.1"/>
    <property type="molecule type" value="Genomic_DNA"/>
</dbReference>
<gene>
    <name evidence="3" type="ordered locus">Francci3_3420</name>
</gene>
<feature type="compositionally biased region" description="Pro residues" evidence="1">
    <location>
        <begin position="163"/>
        <end position="175"/>
    </location>
</feature>
<reference evidence="3 4" key="1">
    <citation type="journal article" date="2007" name="Genome Res.">
        <title>Genome characteristics of facultatively symbiotic Frankia sp. strains reflect host range and host plant biogeography.</title>
        <authorList>
            <person name="Normand P."/>
            <person name="Lapierre P."/>
            <person name="Tisa L.S."/>
            <person name="Gogarten J.P."/>
            <person name="Alloisio N."/>
            <person name="Bagnarol E."/>
            <person name="Bassi C.A."/>
            <person name="Berry A.M."/>
            <person name="Bickhart D.M."/>
            <person name="Choisne N."/>
            <person name="Couloux A."/>
            <person name="Cournoyer B."/>
            <person name="Cruveiller S."/>
            <person name="Daubin V."/>
            <person name="Demange N."/>
            <person name="Francino M.P."/>
            <person name="Goltsman E."/>
            <person name="Huang Y."/>
            <person name="Kopp O.R."/>
            <person name="Labarre L."/>
            <person name="Lapidus A."/>
            <person name="Lavire C."/>
            <person name="Marechal J."/>
            <person name="Martinez M."/>
            <person name="Mastronunzio J.E."/>
            <person name="Mullin B.C."/>
            <person name="Niemann J."/>
            <person name="Pujic P."/>
            <person name="Rawnsley T."/>
            <person name="Rouy Z."/>
            <person name="Schenowitz C."/>
            <person name="Sellstedt A."/>
            <person name="Tavares F."/>
            <person name="Tomkins J.P."/>
            <person name="Vallenet D."/>
            <person name="Valverde C."/>
            <person name="Wall L.G."/>
            <person name="Wang Y."/>
            <person name="Medigue C."/>
            <person name="Benson D.R."/>
        </authorList>
    </citation>
    <scope>NUCLEOTIDE SEQUENCE [LARGE SCALE GENOMIC DNA]</scope>
    <source>
        <strain evidence="4">DSM 45818 / CECT 9043 / CcI3</strain>
    </source>
</reference>
<sequence length="613" mass="61834">MGNMSQLRHAVRQTATKILSRADFSVGNLTFTASPRGPDDRQRDCYPIDRRRAGLPPNVHHVVSAGPGQAAGNGRVASRTRGGALVSGQRVSGRFVPRPSRGLVSTVFVVVFFLVSGAGVATAMVSPGTSTGTSSESISPSRSIPPSPLPSPSPAPTRSASPSPLPSASPSPLPSPTRSIPPSTSPLPSTSPSRPPIPNPAPNPETPSGTPSPHSDPSATSCPSGTTTDAGGRCTSSSPTCPAAATRNAGGPCDQHGPTCPPSTPRSADAAASSPPNGACPQPRCTSGPASTSTPGTGTGMGTDRGCADGDPRHCATPAPALPLGLVDGTPCPTEGTKTTPPPITSSPVTDSTKPGSKGEKETSVTCPDGSVRRSADQCPLPQKACPGSVVGVAVGEACPPPRPSPPVPVVCWDGSVRAATLDCPAGRRLCPGGLAVPLDEQCAAPTPSRCPKGTVRVLGVCTPVSEPGVSEPDVGKPDVGEPVAREARPGELLFDRSAVTAGDTLFARGAGCRPGSQAVLTAGGELVGRTVADQDGTFETVVQFASFRPGYRPVTAACGANLSAGIDMVLVSADTSASPSSVLLPLFLALSFLAVHYQMAARGRRRARSQRR</sequence>
<organism evidence="3 4">
    <name type="scientific">Frankia casuarinae (strain DSM 45818 / CECT 9043 / HFP020203 / CcI3)</name>
    <dbReference type="NCBI Taxonomy" id="106370"/>
    <lineage>
        <taxon>Bacteria</taxon>
        <taxon>Bacillati</taxon>
        <taxon>Actinomycetota</taxon>
        <taxon>Actinomycetes</taxon>
        <taxon>Frankiales</taxon>
        <taxon>Frankiaceae</taxon>
        <taxon>Frankia</taxon>
    </lineage>
</organism>
<feature type="compositionally biased region" description="Polar residues" evidence="1">
    <location>
        <begin position="209"/>
        <end position="240"/>
    </location>
</feature>
<evidence type="ECO:0000256" key="1">
    <source>
        <dbReference type="SAM" id="MobiDB-lite"/>
    </source>
</evidence>
<protein>
    <submittedName>
        <fullName evidence="3">Uncharacterized protein</fullName>
    </submittedName>
</protein>
<feature type="compositionally biased region" description="Low complexity" evidence="1">
    <location>
        <begin position="176"/>
        <end position="192"/>
    </location>
</feature>
<feature type="region of interest" description="Disordered" evidence="1">
    <location>
        <begin position="126"/>
        <end position="379"/>
    </location>
</feature>
<feature type="transmembrane region" description="Helical" evidence="2">
    <location>
        <begin position="103"/>
        <end position="125"/>
    </location>
</feature>
<dbReference type="HOGENOM" id="CLU_541584_0_0_11"/>
<feature type="transmembrane region" description="Helical" evidence="2">
    <location>
        <begin position="583"/>
        <end position="602"/>
    </location>
</feature>
<keyword evidence="2" id="KW-0472">Membrane</keyword>
<keyword evidence="4" id="KW-1185">Reference proteome</keyword>
<keyword evidence="2" id="KW-1133">Transmembrane helix</keyword>
<feature type="compositionally biased region" description="Pro residues" evidence="1">
    <location>
        <begin position="143"/>
        <end position="155"/>
    </location>
</feature>
<name>Q2J7G8_FRACC</name>
<feature type="compositionally biased region" description="Low complexity" evidence="1">
    <location>
        <begin position="265"/>
        <end position="276"/>
    </location>
</feature>
<dbReference type="PRINTS" id="PR01217">
    <property type="entry name" value="PRICHEXTENSN"/>
</dbReference>
<evidence type="ECO:0000256" key="2">
    <source>
        <dbReference type="SAM" id="Phobius"/>
    </source>
</evidence>
<dbReference type="STRING" id="106370.Francci3_3420"/>
<evidence type="ECO:0000313" key="4">
    <source>
        <dbReference type="Proteomes" id="UP000001937"/>
    </source>
</evidence>
<dbReference type="KEGG" id="fra:Francci3_3420"/>